<dbReference type="AlphaFoldDB" id="A0A8H6FRA6"/>
<protein>
    <submittedName>
        <fullName evidence="1">Uncharacterized protein</fullName>
    </submittedName>
</protein>
<gene>
    <name evidence="1" type="ORF">HO173_008532</name>
</gene>
<reference evidence="1 2" key="1">
    <citation type="journal article" date="2020" name="Genomics">
        <title>Complete, high-quality genomes from long-read metagenomic sequencing of two wolf lichen thalli reveals enigmatic genome architecture.</title>
        <authorList>
            <person name="McKenzie S.K."/>
            <person name="Walston R.F."/>
            <person name="Allen J.L."/>
        </authorList>
    </citation>
    <scope>NUCLEOTIDE SEQUENCE [LARGE SCALE GENOMIC DNA]</scope>
    <source>
        <strain evidence="1">WasteWater2</strain>
    </source>
</reference>
<proteinExistence type="predicted"/>
<dbReference type="OrthoDB" id="5345753at2759"/>
<keyword evidence="2" id="KW-1185">Reference proteome</keyword>
<name>A0A8H6FRA6_9LECA</name>
<organism evidence="1 2">
    <name type="scientific">Letharia columbiana</name>
    <dbReference type="NCBI Taxonomy" id="112416"/>
    <lineage>
        <taxon>Eukaryota</taxon>
        <taxon>Fungi</taxon>
        <taxon>Dikarya</taxon>
        <taxon>Ascomycota</taxon>
        <taxon>Pezizomycotina</taxon>
        <taxon>Lecanoromycetes</taxon>
        <taxon>OSLEUM clade</taxon>
        <taxon>Lecanoromycetidae</taxon>
        <taxon>Lecanorales</taxon>
        <taxon>Lecanorineae</taxon>
        <taxon>Parmeliaceae</taxon>
        <taxon>Letharia</taxon>
    </lineage>
</organism>
<accession>A0A8H6FRA6</accession>
<evidence type="ECO:0000313" key="1">
    <source>
        <dbReference type="EMBL" id="KAF6233243.1"/>
    </source>
</evidence>
<evidence type="ECO:0000313" key="2">
    <source>
        <dbReference type="Proteomes" id="UP000578531"/>
    </source>
</evidence>
<dbReference type="EMBL" id="JACCJC010000040">
    <property type="protein sequence ID" value="KAF6233243.1"/>
    <property type="molecule type" value="Genomic_DNA"/>
</dbReference>
<dbReference type="GeneID" id="59290188"/>
<sequence>MNPGQRVFCAEQRQQSIWRIVPATTPLEELAHHLLPVIGRSQFSCYRSCLQALRLRPHAVSNILAINAFFTNYYTALQSTSTQSSTLSTIVTTSGDAKINLGALSTAFTAGLPFWGTAAAGASMQPSTNVSNPANIAIQAFTKSLRHAPGVSSAMWPSTTNSTQLAECRKRACRPHPPLIRFLEAGLQLIMSDVPTFITFAGAGLFSGETGIEIIPPNVTNPDQFPPSTPRPTPTLCLRFCQNTTSPQQPSPHLL</sequence>
<dbReference type="RefSeq" id="XP_037162665.1">
    <property type="nucleotide sequence ID" value="XM_037310432.1"/>
</dbReference>
<comment type="caution">
    <text evidence="1">The sequence shown here is derived from an EMBL/GenBank/DDBJ whole genome shotgun (WGS) entry which is preliminary data.</text>
</comment>
<dbReference type="Proteomes" id="UP000578531">
    <property type="component" value="Unassembled WGS sequence"/>
</dbReference>